<dbReference type="InterPro" id="IPR023578">
    <property type="entry name" value="Ras_GEF_dom_sf"/>
</dbReference>
<dbReference type="InterPro" id="IPR036964">
    <property type="entry name" value="RASGEF_cat_dom_sf"/>
</dbReference>
<evidence type="ECO:0000256" key="1">
    <source>
        <dbReference type="ARBA" id="ARBA00022658"/>
    </source>
</evidence>
<dbReference type="GO" id="GO:0007265">
    <property type="term" value="P:Ras protein signal transduction"/>
    <property type="evidence" value="ECO:0007669"/>
    <property type="project" value="TreeGrafter"/>
</dbReference>
<evidence type="ECO:0000259" key="3">
    <source>
        <dbReference type="PROSITE" id="PS50009"/>
    </source>
</evidence>
<reference evidence="5" key="1">
    <citation type="submission" date="2025-08" db="UniProtKB">
        <authorList>
            <consortium name="RefSeq"/>
        </authorList>
    </citation>
    <scope>IDENTIFICATION</scope>
    <source>
        <tissue evidence="5">Gonads</tissue>
    </source>
</reference>
<feature type="domain" description="Ras-GEF" evidence="3">
    <location>
        <begin position="543"/>
        <end position="783"/>
    </location>
</feature>
<accession>A0A6J2XWA3</accession>
<keyword evidence="1 2" id="KW-0344">Guanine-nucleotide releasing factor</keyword>
<dbReference type="KEGG" id="soy:115882075"/>
<dbReference type="PANTHER" id="PTHR23113">
    <property type="entry name" value="GUANINE NUCLEOTIDE EXCHANGE FACTOR"/>
    <property type="match status" value="1"/>
</dbReference>
<dbReference type="SMART" id="SM00147">
    <property type="entry name" value="RasGEF"/>
    <property type="match status" value="1"/>
</dbReference>
<name>A0A6J2XWA3_SITOR</name>
<sequence length="874" mass="101405">MSINRVQKLLLSEYCDFDDMVLIESPFAQTTKEGTGMRQVHLGLTPSKLILATDVLPPVSNGNFACSSCIDPEIETFELIAIYPVECVNLSVYRRKKRQALKARFCNNRVLYFELGGFERRSMFWNLWCEKVKFFCPGVSDSSRSETSVATSTTRSSLYLVDKKVVIFNGAKQLWYKFGPNPGISTNHLNEVLLQNSQISTRLWTDKNLYLGEDRKESSLDYKPITKISFKLTKSKESPRYKPVENIPLVEEKHLAYGDNVQVNRFGSGVFEGCGTSLYLTLDKYVSPTHYSSSSTVVTSMDPKSINYDDLAETSVLIWEYYSFSKELNGYKKRHRRRYGFVPEPMFLYGLGPWNISKGERFSIQIKRAVSEVCLNTSDQKISLSISKQTLLSTTSCSDLGDFRSYRNNYLTACKKPVILFWTSGYWYRPISVKNVYNELQKHWKKIRRSQETKLKCRMSCLGKRCSNRRVLKKYDKEKETDEEETIFSYRKKRKYNIISTVFGSVIEESFPFDTFRTTNKFSLQHIKQLLEIDIASSSWDFDSTSIAQQLTLIDRDLFLKIPSSELYVLFMQGSSRNAPNIAAIIAFSHRISCLIASEILRDDTEKIRARLVSRFINVASKCHRLSNFQSCRSVLCGLQNPSIFRLRKTWAYVRKKHASKYQTFEYLCRLYRDPRMPLYQKTFFILSQGSHYLPYVGHIICKLLDKIPEYKISMYQKSLSRQTSLCTSKSIYTDRLLNLNMANKLGQNQNIFSRIMSMFLKPNYTQNTGGDMLKLNTNSKQQIQHTKKNKRSRPKGLFQYYKPLDCYEDRSSEGLLVALEILEKGQVGAMKYTFSSNESLQNFLLKARYNNEKKNFFNSLELESFKTLKLNNK</sequence>
<dbReference type="Gene3D" id="1.10.840.10">
    <property type="entry name" value="Ras guanine-nucleotide exchange factors catalytic domain"/>
    <property type="match status" value="1"/>
</dbReference>
<dbReference type="PANTHER" id="PTHR23113:SF368">
    <property type="entry name" value="CELL DIVISION CONTROL PROTEIN 25"/>
    <property type="match status" value="1"/>
</dbReference>
<dbReference type="AlphaFoldDB" id="A0A6J2XWA3"/>
<proteinExistence type="predicted"/>
<dbReference type="GO" id="GO:0005085">
    <property type="term" value="F:guanyl-nucleotide exchange factor activity"/>
    <property type="evidence" value="ECO:0007669"/>
    <property type="project" value="UniProtKB-KW"/>
</dbReference>
<evidence type="ECO:0000313" key="5">
    <source>
        <dbReference type="RefSeq" id="XP_030755773.1"/>
    </source>
</evidence>
<dbReference type="InParanoid" id="A0A6J2XWA3"/>
<gene>
    <name evidence="5" type="primary">LOC115882075</name>
</gene>
<dbReference type="GeneID" id="115882075"/>
<dbReference type="PROSITE" id="PS50009">
    <property type="entry name" value="RASGEF_CAT"/>
    <property type="match status" value="1"/>
</dbReference>
<dbReference type="OrthoDB" id="6021951at2759"/>
<dbReference type="InterPro" id="IPR001895">
    <property type="entry name" value="RASGEF_cat_dom"/>
</dbReference>
<protein>
    <submittedName>
        <fullName evidence="5">Uncharacterized protein LOC115882075 isoform X1</fullName>
    </submittedName>
</protein>
<organism evidence="4 5">
    <name type="scientific">Sitophilus oryzae</name>
    <name type="common">Rice weevil</name>
    <name type="synonym">Curculio oryzae</name>
    <dbReference type="NCBI Taxonomy" id="7048"/>
    <lineage>
        <taxon>Eukaryota</taxon>
        <taxon>Metazoa</taxon>
        <taxon>Ecdysozoa</taxon>
        <taxon>Arthropoda</taxon>
        <taxon>Hexapoda</taxon>
        <taxon>Insecta</taxon>
        <taxon>Pterygota</taxon>
        <taxon>Neoptera</taxon>
        <taxon>Endopterygota</taxon>
        <taxon>Coleoptera</taxon>
        <taxon>Polyphaga</taxon>
        <taxon>Cucujiformia</taxon>
        <taxon>Curculionidae</taxon>
        <taxon>Dryophthorinae</taxon>
        <taxon>Sitophilus</taxon>
    </lineage>
</organism>
<dbReference type="RefSeq" id="XP_030755773.1">
    <property type="nucleotide sequence ID" value="XM_030899913.1"/>
</dbReference>
<dbReference type="GO" id="GO:0005886">
    <property type="term" value="C:plasma membrane"/>
    <property type="evidence" value="ECO:0007669"/>
    <property type="project" value="TreeGrafter"/>
</dbReference>
<keyword evidence="4" id="KW-1185">Reference proteome</keyword>
<dbReference type="Pfam" id="PF00617">
    <property type="entry name" value="RasGEF"/>
    <property type="match status" value="1"/>
</dbReference>
<dbReference type="InterPro" id="IPR008937">
    <property type="entry name" value="Ras-like_GEF"/>
</dbReference>
<dbReference type="Proteomes" id="UP000504635">
    <property type="component" value="Unplaced"/>
</dbReference>
<dbReference type="SUPFAM" id="SSF48366">
    <property type="entry name" value="Ras GEF"/>
    <property type="match status" value="1"/>
</dbReference>
<evidence type="ECO:0000256" key="2">
    <source>
        <dbReference type="PROSITE-ProRule" id="PRU00168"/>
    </source>
</evidence>
<evidence type="ECO:0000313" key="4">
    <source>
        <dbReference type="Proteomes" id="UP000504635"/>
    </source>
</evidence>